<evidence type="ECO:0000313" key="4">
    <source>
        <dbReference type="Proteomes" id="UP000251670"/>
    </source>
</evidence>
<keyword evidence="3" id="KW-1185">Reference proteome</keyword>
<dbReference type="EMBL" id="FNEG01000004">
    <property type="protein sequence ID" value="SDJ16331.1"/>
    <property type="molecule type" value="Genomic_DNA"/>
</dbReference>
<dbReference type="STRING" id="445960.SAMN05421542_2862"/>
<reference evidence="1 3" key="1">
    <citation type="submission" date="2016-10" db="EMBL/GenBank/DDBJ databases">
        <authorList>
            <person name="Varghese N."/>
            <person name="Submissions S."/>
        </authorList>
    </citation>
    <scope>NUCLEOTIDE SEQUENCE [LARGE SCALE GENOMIC DNA]</scope>
    <source>
        <strain evidence="1 3">DSM 19299</strain>
    </source>
</reference>
<dbReference type="OrthoDB" id="1248037at2"/>
<organism evidence="2 4">
    <name type="scientific">Chryseobacterium jejuense</name>
    <dbReference type="NCBI Taxonomy" id="445960"/>
    <lineage>
        <taxon>Bacteria</taxon>
        <taxon>Pseudomonadati</taxon>
        <taxon>Bacteroidota</taxon>
        <taxon>Flavobacteriia</taxon>
        <taxon>Flavobacteriales</taxon>
        <taxon>Weeksellaceae</taxon>
        <taxon>Chryseobacterium group</taxon>
        <taxon>Chryseobacterium</taxon>
    </lineage>
</organism>
<dbReference type="RefSeq" id="WP_089737115.1">
    <property type="nucleotide sequence ID" value="NZ_FNEG01000004.1"/>
</dbReference>
<evidence type="ECO:0000313" key="3">
    <source>
        <dbReference type="Proteomes" id="UP000199426"/>
    </source>
</evidence>
<accession>A0A2X2VWU1</accession>
<gene>
    <name evidence="2" type="ORF">NCTC13492_01678</name>
    <name evidence="1" type="ORF">SAMN05421542_2862</name>
</gene>
<proteinExistence type="predicted"/>
<name>A0A2X2VWU1_CHRJE</name>
<evidence type="ECO:0000313" key="1">
    <source>
        <dbReference type="EMBL" id="SDJ16331.1"/>
    </source>
</evidence>
<dbReference type="Proteomes" id="UP000199426">
    <property type="component" value="Unassembled WGS sequence"/>
</dbReference>
<dbReference type="AlphaFoldDB" id="A0A2X2VWU1"/>
<dbReference type="EMBL" id="UAWB01000002">
    <property type="protein sequence ID" value="SQB28095.1"/>
    <property type="molecule type" value="Genomic_DNA"/>
</dbReference>
<dbReference type="Proteomes" id="UP000251670">
    <property type="component" value="Unassembled WGS sequence"/>
</dbReference>
<evidence type="ECO:0000313" key="2">
    <source>
        <dbReference type="EMBL" id="SQB28095.1"/>
    </source>
</evidence>
<sequence length="245" mass="28567">MKLTTIIILLSAIVLHSCNKSNQVSGTYVAQSVMRPMYNGCCTATEVLHLNNDHTFNVYHQNDQGDYLTKDVTSGNYDLKQDMISFKPDSLNQHYDYSNIKYKVPASDDHVNSLIKQGSESQKFYKIDFKQADSLYIHRYSHTNWDQESITIKKDGTVHYIRHSQDKNRNPVDISKHKKLTQEQFQQYIETLSQSRLFQAATTSEKYSVTFSLAIKEYDIVIQDQNNIDEKLYNFFFETVLSWVK</sequence>
<reference evidence="2 4" key="2">
    <citation type="submission" date="2018-06" db="EMBL/GenBank/DDBJ databases">
        <authorList>
            <consortium name="Pathogen Informatics"/>
            <person name="Doyle S."/>
        </authorList>
    </citation>
    <scope>NUCLEOTIDE SEQUENCE [LARGE SCALE GENOMIC DNA]</scope>
    <source>
        <strain evidence="2 4">NCTC13492</strain>
    </source>
</reference>
<protein>
    <submittedName>
        <fullName evidence="2">Uncharacterized protein</fullName>
    </submittedName>
</protein>